<evidence type="ECO:0000313" key="3">
    <source>
        <dbReference type="EMBL" id="MBC5689236.1"/>
    </source>
</evidence>
<feature type="transmembrane region" description="Helical" evidence="2">
    <location>
        <begin position="12"/>
        <end position="29"/>
    </location>
</feature>
<feature type="transmembrane region" description="Helical" evidence="2">
    <location>
        <begin position="100"/>
        <end position="119"/>
    </location>
</feature>
<protein>
    <submittedName>
        <fullName evidence="3">Uncharacterized protein</fullName>
    </submittedName>
</protein>
<organism evidence="3 4">
    <name type="scientific">Mediterraneibacter hominis</name>
    <dbReference type="NCBI Taxonomy" id="2763054"/>
    <lineage>
        <taxon>Bacteria</taxon>
        <taxon>Bacillati</taxon>
        <taxon>Bacillota</taxon>
        <taxon>Clostridia</taxon>
        <taxon>Lachnospirales</taxon>
        <taxon>Lachnospiraceae</taxon>
        <taxon>Mediterraneibacter</taxon>
    </lineage>
</organism>
<feature type="compositionally biased region" description="Basic and acidic residues" evidence="1">
    <location>
        <begin position="223"/>
        <end position="234"/>
    </location>
</feature>
<evidence type="ECO:0000256" key="1">
    <source>
        <dbReference type="SAM" id="MobiDB-lite"/>
    </source>
</evidence>
<keyword evidence="4" id="KW-1185">Reference proteome</keyword>
<proteinExistence type="predicted"/>
<dbReference type="Proteomes" id="UP000652477">
    <property type="component" value="Unassembled WGS sequence"/>
</dbReference>
<evidence type="ECO:0000256" key="2">
    <source>
        <dbReference type="SAM" id="Phobius"/>
    </source>
</evidence>
<keyword evidence="2" id="KW-0472">Membrane</keyword>
<comment type="caution">
    <text evidence="3">The sequence shown here is derived from an EMBL/GenBank/DDBJ whole genome shotgun (WGS) entry which is preliminary data.</text>
</comment>
<feature type="region of interest" description="Disordered" evidence="1">
    <location>
        <begin position="196"/>
        <end position="234"/>
    </location>
</feature>
<reference evidence="3" key="1">
    <citation type="submission" date="2020-08" db="EMBL/GenBank/DDBJ databases">
        <title>Genome public.</title>
        <authorList>
            <person name="Liu C."/>
            <person name="Sun Q."/>
        </authorList>
    </citation>
    <scope>NUCLEOTIDE SEQUENCE</scope>
    <source>
        <strain evidence="3">NSJ-55</strain>
    </source>
</reference>
<gene>
    <name evidence="3" type="ORF">H8S37_09930</name>
</gene>
<keyword evidence="2" id="KW-1133">Transmembrane helix</keyword>
<sequence length="268" mass="30180">MLKEVAADTNIIVYLMIIVGVIGVLAKVINQITLRRLVKAAGSMSKSTHKLIKLVRAKYEHACMAHDSVENTDAFVEKYIFEYRGFLFRIHTWRQLELQAIWFSGILAALGASAHYLSYGFNESVFQYIAAGAAEMVFLFVIRQLSDEPYKINAAKIYMVDYLENICSCRYKKQKTPEKEAINVIAADSTAKMAPVREESDAAPAESGVPAKAEPNLSINIEGEPRDVKKGEEVRQSVRRTMKEKLEEQGEPALKEEAIRQILEEFLA</sequence>
<dbReference type="EMBL" id="JACOPF010000002">
    <property type="protein sequence ID" value="MBC5689236.1"/>
    <property type="molecule type" value="Genomic_DNA"/>
</dbReference>
<feature type="transmembrane region" description="Helical" evidence="2">
    <location>
        <begin position="125"/>
        <end position="142"/>
    </location>
</feature>
<name>A0A923RQ92_9FIRM</name>
<keyword evidence="2" id="KW-0812">Transmembrane</keyword>
<accession>A0A923RQ92</accession>
<dbReference type="AlphaFoldDB" id="A0A923RQ92"/>
<evidence type="ECO:0000313" key="4">
    <source>
        <dbReference type="Proteomes" id="UP000652477"/>
    </source>
</evidence>
<dbReference type="RefSeq" id="WP_186875911.1">
    <property type="nucleotide sequence ID" value="NZ_JACOPF010000002.1"/>
</dbReference>